<protein>
    <recommendedName>
        <fullName evidence="3">DUF5034 domain-containing protein</fullName>
    </recommendedName>
</protein>
<proteinExistence type="predicted"/>
<dbReference type="RefSeq" id="WP_027472399.1">
    <property type="nucleotide sequence ID" value="NZ_BAMD01000070.1"/>
</dbReference>
<dbReference type="EMBL" id="BAMD01000070">
    <property type="protein sequence ID" value="GAF05135.1"/>
    <property type="molecule type" value="Genomic_DNA"/>
</dbReference>
<dbReference type="AlphaFoldDB" id="W7Y2T7"/>
<reference evidence="1 2" key="1">
    <citation type="journal article" date="2014" name="Genome Announc.">
        <title>Draft Genome Sequence of Cytophaga fermentans JCM 21142T, a Facultative Anaerobe Isolated from Marine Mud.</title>
        <authorList>
            <person name="Starns D."/>
            <person name="Oshima K."/>
            <person name="Suda W."/>
            <person name="Iino T."/>
            <person name="Yuki M."/>
            <person name="Inoue J."/>
            <person name="Kitamura K."/>
            <person name="Iida T."/>
            <person name="Darby A."/>
            <person name="Hattori M."/>
            <person name="Ohkuma M."/>
        </authorList>
    </citation>
    <scope>NUCLEOTIDE SEQUENCE [LARGE SCALE GENOMIC DNA]</scope>
    <source>
        <strain evidence="1 2">JCM 21142</strain>
    </source>
</reference>
<name>W7Y2T7_9BACT</name>
<evidence type="ECO:0008006" key="3">
    <source>
        <dbReference type="Google" id="ProtNLM"/>
    </source>
</evidence>
<comment type="caution">
    <text evidence="1">The sequence shown here is derived from an EMBL/GenBank/DDBJ whole genome shotgun (WGS) entry which is preliminary data.</text>
</comment>
<dbReference type="OrthoDB" id="1443438at2"/>
<gene>
    <name evidence="1" type="ORF">JCM21142_93859</name>
</gene>
<keyword evidence="2" id="KW-1185">Reference proteome</keyword>
<evidence type="ECO:0000313" key="1">
    <source>
        <dbReference type="EMBL" id="GAF05135.1"/>
    </source>
</evidence>
<accession>W7Y2T7</accession>
<organism evidence="1 2">
    <name type="scientific">Saccharicrinis fermentans DSM 9555 = JCM 21142</name>
    <dbReference type="NCBI Taxonomy" id="869213"/>
    <lineage>
        <taxon>Bacteria</taxon>
        <taxon>Pseudomonadati</taxon>
        <taxon>Bacteroidota</taxon>
        <taxon>Bacteroidia</taxon>
        <taxon>Marinilabiliales</taxon>
        <taxon>Marinilabiliaceae</taxon>
        <taxon>Saccharicrinis</taxon>
    </lineage>
</organism>
<evidence type="ECO:0000313" key="2">
    <source>
        <dbReference type="Proteomes" id="UP000019402"/>
    </source>
</evidence>
<sequence>MRNKVLIILVTGFLLQVIISCCDCGDPHTYENIYTGVTVIPYDNSGFYPEIVVDTVYKNAFGLGVQVDFESRQYANHINLGFTSAMAFQCDCIEPDYLYSDPINHMEIFMIIPNSQVETNVTDLFQIYNYTNELISLDDFFAQREEWHDGFQIELVKYESIPKSVIFKVEVFLESGNSYLDQTNILNFYQ</sequence>
<dbReference type="Proteomes" id="UP000019402">
    <property type="component" value="Unassembled WGS sequence"/>
</dbReference>
<dbReference type="PROSITE" id="PS51257">
    <property type="entry name" value="PROKAR_LIPOPROTEIN"/>
    <property type="match status" value="1"/>
</dbReference>